<protein>
    <submittedName>
        <fullName evidence="1">Uncharacterized protein</fullName>
    </submittedName>
</protein>
<gene>
    <name evidence="1" type="ORF">LTS18_012625</name>
</gene>
<dbReference type="Proteomes" id="UP001186974">
    <property type="component" value="Unassembled WGS sequence"/>
</dbReference>
<evidence type="ECO:0000313" key="2">
    <source>
        <dbReference type="Proteomes" id="UP001186974"/>
    </source>
</evidence>
<dbReference type="EMBL" id="JAWDJW010003809">
    <property type="protein sequence ID" value="KAK3076582.1"/>
    <property type="molecule type" value="Genomic_DNA"/>
</dbReference>
<sequence>MQTAFSASGSQSWTAAMSPLFDPSALSPDQRREACPICFETLEHHGVLMKTVCGHIYGEACIWRWFNVYAPAKEQRTTCPTCRRELVTTEKEE</sequence>
<reference evidence="1" key="1">
    <citation type="submission" date="2024-09" db="EMBL/GenBank/DDBJ databases">
        <title>Black Yeasts Isolated from many extreme environments.</title>
        <authorList>
            <person name="Coleine C."/>
            <person name="Stajich J.E."/>
            <person name="Selbmann L."/>
        </authorList>
    </citation>
    <scope>NUCLEOTIDE SEQUENCE</scope>
    <source>
        <strain evidence="1">CCFEE 5737</strain>
    </source>
</reference>
<comment type="caution">
    <text evidence="1">The sequence shown here is derived from an EMBL/GenBank/DDBJ whole genome shotgun (WGS) entry which is preliminary data.</text>
</comment>
<organism evidence="1 2">
    <name type="scientific">Coniosporium uncinatum</name>
    <dbReference type="NCBI Taxonomy" id="93489"/>
    <lineage>
        <taxon>Eukaryota</taxon>
        <taxon>Fungi</taxon>
        <taxon>Dikarya</taxon>
        <taxon>Ascomycota</taxon>
        <taxon>Pezizomycotina</taxon>
        <taxon>Dothideomycetes</taxon>
        <taxon>Dothideomycetes incertae sedis</taxon>
        <taxon>Coniosporium</taxon>
    </lineage>
</organism>
<name>A0ACC3DJ33_9PEZI</name>
<keyword evidence="2" id="KW-1185">Reference proteome</keyword>
<feature type="non-terminal residue" evidence="1">
    <location>
        <position position="93"/>
    </location>
</feature>
<proteinExistence type="predicted"/>
<accession>A0ACC3DJ33</accession>
<evidence type="ECO:0000313" key="1">
    <source>
        <dbReference type="EMBL" id="KAK3076582.1"/>
    </source>
</evidence>